<dbReference type="AlphaFoldDB" id="A0A0L0FC14"/>
<evidence type="ECO:0000313" key="2">
    <source>
        <dbReference type="EMBL" id="KNC74269.1"/>
    </source>
</evidence>
<dbReference type="RefSeq" id="XP_014148171.1">
    <property type="nucleotide sequence ID" value="XM_014292696.1"/>
</dbReference>
<proteinExistence type="predicted"/>
<feature type="transmembrane region" description="Helical" evidence="1">
    <location>
        <begin position="54"/>
        <end position="75"/>
    </location>
</feature>
<sequence length="83" mass="8897">VLKVVDTFEFGRNEFAAAVRDDDADALATEGFDVRIKAGDGGGVVVFVFKAFPIFKASGAFMITYSAGMTAIAFFKSSLLAYR</sequence>
<protein>
    <submittedName>
        <fullName evidence="2">Uncharacterized protein</fullName>
    </submittedName>
</protein>
<dbReference type="EMBL" id="KQ244575">
    <property type="protein sequence ID" value="KNC74269.1"/>
    <property type="molecule type" value="Genomic_DNA"/>
</dbReference>
<gene>
    <name evidence="2" type="ORF">SARC_13178</name>
</gene>
<accession>A0A0L0FC14</accession>
<feature type="non-terminal residue" evidence="2">
    <location>
        <position position="1"/>
    </location>
</feature>
<organism evidence="2 3">
    <name type="scientific">Sphaeroforma arctica JP610</name>
    <dbReference type="NCBI Taxonomy" id="667725"/>
    <lineage>
        <taxon>Eukaryota</taxon>
        <taxon>Ichthyosporea</taxon>
        <taxon>Ichthyophonida</taxon>
        <taxon>Sphaeroforma</taxon>
    </lineage>
</organism>
<reference evidence="2 3" key="1">
    <citation type="submission" date="2011-02" db="EMBL/GenBank/DDBJ databases">
        <title>The Genome Sequence of Sphaeroforma arctica JP610.</title>
        <authorList>
            <consortium name="The Broad Institute Genome Sequencing Platform"/>
            <person name="Russ C."/>
            <person name="Cuomo C."/>
            <person name="Young S.K."/>
            <person name="Zeng Q."/>
            <person name="Gargeya S."/>
            <person name="Alvarado L."/>
            <person name="Berlin A."/>
            <person name="Chapman S.B."/>
            <person name="Chen Z."/>
            <person name="Freedman E."/>
            <person name="Gellesch M."/>
            <person name="Goldberg J."/>
            <person name="Griggs A."/>
            <person name="Gujja S."/>
            <person name="Heilman E."/>
            <person name="Heiman D."/>
            <person name="Howarth C."/>
            <person name="Mehta T."/>
            <person name="Neiman D."/>
            <person name="Pearson M."/>
            <person name="Roberts A."/>
            <person name="Saif S."/>
            <person name="Shea T."/>
            <person name="Shenoy N."/>
            <person name="Sisk P."/>
            <person name="Stolte C."/>
            <person name="Sykes S."/>
            <person name="White J."/>
            <person name="Yandava C."/>
            <person name="Burger G."/>
            <person name="Gray M.W."/>
            <person name="Holland P.W.H."/>
            <person name="King N."/>
            <person name="Lang F.B.F."/>
            <person name="Roger A.J."/>
            <person name="Ruiz-Trillo I."/>
            <person name="Haas B."/>
            <person name="Nusbaum C."/>
            <person name="Birren B."/>
        </authorList>
    </citation>
    <scope>NUCLEOTIDE SEQUENCE [LARGE SCALE GENOMIC DNA]</scope>
    <source>
        <strain evidence="2 3">JP610</strain>
    </source>
</reference>
<keyword evidence="1" id="KW-0472">Membrane</keyword>
<keyword evidence="1" id="KW-0812">Transmembrane</keyword>
<evidence type="ECO:0000256" key="1">
    <source>
        <dbReference type="SAM" id="Phobius"/>
    </source>
</evidence>
<keyword evidence="3" id="KW-1185">Reference proteome</keyword>
<keyword evidence="1" id="KW-1133">Transmembrane helix</keyword>
<evidence type="ECO:0000313" key="3">
    <source>
        <dbReference type="Proteomes" id="UP000054560"/>
    </source>
</evidence>
<dbReference type="GeneID" id="25913682"/>
<dbReference type="Proteomes" id="UP000054560">
    <property type="component" value="Unassembled WGS sequence"/>
</dbReference>
<name>A0A0L0FC14_9EUKA</name>